<feature type="transmembrane region" description="Helical" evidence="2">
    <location>
        <begin position="885"/>
        <end position="912"/>
    </location>
</feature>
<protein>
    <submittedName>
        <fullName evidence="4">Uncharacterized protein</fullName>
    </submittedName>
</protein>
<dbReference type="EMBL" id="JAUHGG010000012">
    <property type="protein sequence ID" value="MDS1823812.1"/>
    <property type="molecule type" value="Genomic_DNA"/>
</dbReference>
<dbReference type="RefSeq" id="WP_311020870.1">
    <property type="nucleotide sequence ID" value="NZ_JAUHGG010000012.1"/>
</dbReference>
<keyword evidence="2" id="KW-0812">Transmembrane</keyword>
<feature type="compositionally biased region" description="Basic and acidic residues" evidence="1">
    <location>
        <begin position="841"/>
        <end position="852"/>
    </location>
</feature>
<feature type="transmembrane region" description="Helical" evidence="2">
    <location>
        <begin position="157"/>
        <end position="176"/>
    </location>
</feature>
<feature type="transmembrane region" description="Helical" evidence="2">
    <location>
        <begin position="124"/>
        <end position="145"/>
    </location>
</feature>
<feature type="region of interest" description="Disordered" evidence="1">
    <location>
        <begin position="841"/>
        <end position="867"/>
    </location>
</feature>
<feature type="transmembrane region" description="Helical" evidence="2">
    <location>
        <begin position="1014"/>
        <end position="1035"/>
    </location>
</feature>
<feature type="region of interest" description="Disordered" evidence="1">
    <location>
        <begin position="675"/>
        <end position="695"/>
    </location>
</feature>
<reference evidence="4" key="1">
    <citation type="submission" date="2023-06" db="EMBL/GenBank/DDBJ databases">
        <title>Genomic Diversity of Vibrio spp. and Metagenomic Analysis of Pathogens in Florida Gulf Coastal Waters Following Hurricane Ian.</title>
        <authorList>
            <person name="Brumfield K.D."/>
        </authorList>
    </citation>
    <scope>NUCLEOTIDE SEQUENCE</scope>
    <source>
        <strain evidence="4">WBS2B-138</strain>
    </source>
</reference>
<evidence type="ECO:0000256" key="3">
    <source>
        <dbReference type="SAM" id="SignalP"/>
    </source>
</evidence>
<keyword evidence="3" id="KW-0732">Signal</keyword>
<keyword evidence="2" id="KW-1133">Transmembrane helix</keyword>
<comment type="caution">
    <text evidence="4">The sequence shown here is derived from an EMBL/GenBank/DDBJ whole genome shotgun (WGS) entry which is preliminary data.</text>
</comment>
<accession>A0AAW8Q5B5</accession>
<feature type="chain" id="PRO_5043824307" evidence="3">
    <location>
        <begin position="26"/>
        <end position="1220"/>
    </location>
</feature>
<name>A0AAW8Q5B5_VIBPH</name>
<feature type="signal peptide" evidence="3">
    <location>
        <begin position="1"/>
        <end position="25"/>
    </location>
</feature>
<dbReference type="AlphaFoldDB" id="A0AAW8Q5B5"/>
<proteinExistence type="predicted"/>
<keyword evidence="2" id="KW-0472">Membrane</keyword>
<feature type="compositionally biased region" description="Basic and acidic residues" evidence="1">
    <location>
        <begin position="1166"/>
        <end position="1182"/>
    </location>
</feature>
<feature type="transmembrane region" description="Helical" evidence="2">
    <location>
        <begin position="188"/>
        <end position="216"/>
    </location>
</feature>
<evidence type="ECO:0000256" key="2">
    <source>
        <dbReference type="SAM" id="Phobius"/>
    </source>
</evidence>
<gene>
    <name evidence="4" type="ORF">QX249_24535</name>
</gene>
<feature type="region of interest" description="Disordered" evidence="1">
    <location>
        <begin position="1147"/>
        <end position="1220"/>
    </location>
</feature>
<feature type="transmembrane region" description="Helical" evidence="2">
    <location>
        <begin position="924"/>
        <end position="949"/>
    </location>
</feature>
<evidence type="ECO:0000313" key="5">
    <source>
        <dbReference type="Proteomes" id="UP001253193"/>
    </source>
</evidence>
<organism evidence="4 5">
    <name type="scientific">Vibrio parahaemolyticus</name>
    <dbReference type="NCBI Taxonomy" id="670"/>
    <lineage>
        <taxon>Bacteria</taxon>
        <taxon>Pseudomonadati</taxon>
        <taxon>Pseudomonadota</taxon>
        <taxon>Gammaproteobacteria</taxon>
        <taxon>Vibrionales</taxon>
        <taxon>Vibrionaceae</taxon>
        <taxon>Vibrio</taxon>
    </lineage>
</organism>
<evidence type="ECO:0000256" key="1">
    <source>
        <dbReference type="SAM" id="MobiDB-lite"/>
    </source>
</evidence>
<sequence>MLGISKKIIALIAVVIFPMVGSASSAEETSMGCDVYLNDHGYPLPKPFSSTICPKDKSVVSTLYHFPATMETAIKLTNLEYKDEILNQIKISGLSSDLDLTSKKDEYRNDIVNLEDSVISIQGLALYLVSALMILQAVVMSFAALRSGEIGGNRIGLFKTFSRIGVGIVLIAPLPVNSELMGSQTDVLVIQVIMGVAVLAAIGAANIAVSTVGYMMMSDLPDEREKTFLDTEGAPNLASIPVTKSRVLIEDAICAAQVSLLGVYAGAKERSTGSRSTLSRGGNGYQYSTVGDGYASLIEISSDETGFSTSVGFNIDSDSGKAAPYVCSEKRVDKPAYVSDITVPDMDKYNEIEEVIISLIDSKVEDISFEDMSSKDKLIEIWGEVKTGVDEQIEGFSSDIGKEKFLISAANYFFDNVMFVAEGGRLSEMDSESYDVFNHRAELADRFAKLVVSDRCYTDRKAYIRTKDTVNSLNRGSVGVSDFSLQCAIVEGGKLKMPFDADSSSLQSFLSGSLEASNQGNVEIQDLYIEIYDSFDRYNSTVELARQAVVKGITQAIVYAQSLESSKLTINDISKATREEGFASFSHNFLALARELNIKAKQVLGIKIQMDFKAIETSRVLYSSRSNFLPPVDKELSRYLSQYKVKVPEFLYVKAKSGSGNDLAEIAAASDAQMFTEQGGSHSSSDGSRSETDLNYTGGAVESKLGATQTEAIEDKAKISISEKIQAAFKILSRAGGDDGSEVANIQLTPEKYHQIVSLCGVEDSVTKAKELFGEAGEHVMVQSCDIYMGHQQFYAQNTGSKILGYGLSALSTYFILKTGSGLSDAVNNLLSKDVAEAAKTDGKLDGGKGSDKNAASNKASKANAESNKKKELLDKLDSIGGGKVLASAATFIAAWAAAIMIIIGLIMSIITPMIPVTAHLLSYIGWLMLVAQLMVISSLIAMTFFLFLDQNDPNTAPEKSLYGTFVNIIIRPFAIIVGFLVAFTLTYVAFIIMDLTSINMVVGLGSTADFFFNPFKIIMNLILVVVMWFSYIYIIKMIYEASLKAPNNIIKKIGAESMDSRENKANSMLFAAAAYSQNKLNNRVMEGRNLKKKAAKEVIKKNNEIYLQNAGQHLRTTLRGASDAAVNAKDKASGIISSTIKTKGVTADEVSKAAKEGTQTTRKNSVKDSNEALDASRERVDSLNSEHSSFNADQDPTVNNNVDAEGVREHLGEGSDFKR</sequence>
<dbReference type="Proteomes" id="UP001253193">
    <property type="component" value="Unassembled WGS sequence"/>
</dbReference>
<feature type="compositionally biased region" description="Polar residues" evidence="1">
    <location>
        <begin position="1183"/>
        <end position="1203"/>
    </location>
</feature>
<feature type="compositionally biased region" description="Basic and acidic residues" evidence="1">
    <location>
        <begin position="1206"/>
        <end position="1220"/>
    </location>
</feature>
<feature type="transmembrane region" description="Helical" evidence="2">
    <location>
        <begin position="970"/>
        <end position="994"/>
    </location>
</feature>
<evidence type="ECO:0000313" key="4">
    <source>
        <dbReference type="EMBL" id="MDS1823812.1"/>
    </source>
</evidence>
<feature type="compositionally biased region" description="Low complexity" evidence="1">
    <location>
        <begin position="853"/>
        <end position="866"/>
    </location>
</feature>